<protein>
    <submittedName>
        <fullName evidence="1">Uncharacterized protein</fullName>
    </submittedName>
</protein>
<accession>A0ABV0SEP4</accession>
<reference evidence="1 2" key="1">
    <citation type="submission" date="2021-06" db="EMBL/GenBank/DDBJ databases">
        <authorList>
            <person name="Palmer J.M."/>
        </authorList>
    </citation>
    <scope>NUCLEOTIDE SEQUENCE [LARGE SCALE GENOMIC DNA]</scope>
    <source>
        <strain evidence="1 2">XC_2019</strain>
        <tissue evidence="1">Muscle</tissue>
    </source>
</reference>
<evidence type="ECO:0000313" key="1">
    <source>
        <dbReference type="EMBL" id="MEQ2218994.1"/>
    </source>
</evidence>
<dbReference type="EMBL" id="JAHRIN010078004">
    <property type="protein sequence ID" value="MEQ2218994.1"/>
    <property type="molecule type" value="Genomic_DNA"/>
</dbReference>
<comment type="caution">
    <text evidence="1">The sequence shown here is derived from an EMBL/GenBank/DDBJ whole genome shotgun (WGS) entry which is preliminary data.</text>
</comment>
<proteinExistence type="predicted"/>
<dbReference type="Proteomes" id="UP001434883">
    <property type="component" value="Unassembled WGS sequence"/>
</dbReference>
<keyword evidence="2" id="KW-1185">Reference proteome</keyword>
<gene>
    <name evidence="1" type="ORF">XENOCAPTIV_011076</name>
</gene>
<evidence type="ECO:0000313" key="2">
    <source>
        <dbReference type="Proteomes" id="UP001434883"/>
    </source>
</evidence>
<organism evidence="1 2">
    <name type="scientific">Xenoophorus captivus</name>
    <dbReference type="NCBI Taxonomy" id="1517983"/>
    <lineage>
        <taxon>Eukaryota</taxon>
        <taxon>Metazoa</taxon>
        <taxon>Chordata</taxon>
        <taxon>Craniata</taxon>
        <taxon>Vertebrata</taxon>
        <taxon>Euteleostomi</taxon>
        <taxon>Actinopterygii</taxon>
        <taxon>Neopterygii</taxon>
        <taxon>Teleostei</taxon>
        <taxon>Neoteleostei</taxon>
        <taxon>Acanthomorphata</taxon>
        <taxon>Ovalentaria</taxon>
        <taxon>Atherinomorphae</taxon>
        <taxon>Cyprinodontiformes</taxon>
        <taxon>Goodeidae</taxon>
        <taxon>Xenoophorus</taxon>
    </lineage>
</organism>
<sequence length="134" mass="15317">MRAVGTLCFKGQPQDAFLHPRGTRSTKHFYFPGLPGTGRPATLDETSFTFCTVCIMRPARTFDRTSAVISAFNFMFSLFSLPRSYSWPDSIWPVTHPSRSWQIDVHTEPGSAGGFFLLQWSFPLHCRYMHAQYD</sequence>
<name>A0ABV0SEP4_9TELE</name>